<dbReference type="PANTHER" id="PTHR24067">
    <property type="entry name" value="UBIQUITIN-CONJUGATING ENZYME E2"/>
    <property type="match status" value="1"/>
</dbReference>
<keyword evidence="2" id="KW-0812">Transmembrane</keyword>
<evidence type="ECO:0000313" key="5">
    <source>
        <dbReference type="Proteomes" id="UP000663845"/>
    </source>
</evidence>
<feature type="domain" description="UBC core" evidence="3">
    <location>
        <begin position="23"/>
        <end position="173"/>
    </location>
</feature>
<keyword evidence="2" id="KW-0472">Membrane</keyword>
<dbReference type="PROSITE" id="PS50127">
    <property type="entry name" value="UBC_2"/>
    <property type="match status" value="1"/>
</dbReference>
<accession>A0A814YU46</accession>
<keyword evidence="2" id="KW-1133">Transmembrane helix</keyword>
<dbReference type="Proteomes" id="UP000663845">
    <property type="component" value="Unassembled WGS sequence"/>
</dbReference>
<evidence type="ECO:0000256" key="2">
    <source>
        <dbReference type="SAM" id="Phobius"/>
    </source>
</evidence>
<dbReference type="SUPFAM" id="SSF54495">
    <property type="entry name" value="UBC-like"/>
    <property type="match status" value="1"/>
</dbReference>
<dbReference type="FunFam" id="3.10.110.10:FF:000086">
    <property type="entry name" value="Ubiquitin-conjugating enzyme E2 J1"/>
    <property type="match status" value="1"/>
</dbReference>
<evidence type="ECO:0000259" key="3">
    <source>
        <dbReference type="PROSITE" id="PS50127"/>
    </source>
</evidence>
<feature type="compositionally biased region" description="Polar residues" evidence="1">
    <location>
        <begin position="1"/>
        <end position="10"/>
    </location>
</feature>
<dbReference type="CDD" id="cd23799">
    <property type="entry name" value="UBCc_UBE2J"/>
    <property type="match status" value="1"/>
</dbReference>
<dbReference type="InterPro" id="IPR016135">
    <property type="entry name" value="UBQ-conjugating_enzyme/RWD"/>
</dbReference>
<name>A0A814YU46_9BILA</name>
<dbReference type="Gene3D" id="3.10.110.10">
    <property type="entry name" value="Ubiquitin Conjugating Enzyme"/>
    <property type="match status" value="1"/>
</dbReference>
<dbReference type="InterPro" id="IPR050113">
    <property type="entry name" value="Ub_conjugating_enzyme"/>
</dbReference>
<feature type="region of interest" description="Disordered" evidence="1">
    <location>
        <begin position="200"/>
        <end position="252"/>
    </location>
</feature>
<organism evidence="4 5">
    <name type="scientific">Adineta steineri</name>
    <dbReference type="NCBI Taxonomy" id="433720"/>
    <lineage>
        <taxon>Eukaryota</taxon>
        <taxon>Metazoa</taxon>
        <taxon>Spiralia</taxon>
        <taxon>Gnathifera</taxon>
        <taxon>Rotifera</taxon>
        <taxon>Eurotatoria</taxon>
        <taxon>Bdelloidea</taxon>
        <taxon>Adinetida</taxon>
        <taxon>Adinetidae</taxon>
        <taxon>Adineta</taxon>
    </lineage>
</organism>
<dbReference type="AlphaFoldDB" id="A0A814YU46"/>
<feature type="transmembrane region" description="Helical" evidence="2">
    <location>
        <begin position="276"/>
        <end position="297"/>
    </location>
</feature>
<feature type="region of interest" description="Disordered" evidence="1">
    <location>
        <begin position="1"/>
        <end position="20"/>
    </location>
</feature>
<feature type="compositionally biased region" description="Basic and acidic residues" evidence="1">
    <location>
        <begin position="200"/>
        <end position="215"/>
    </location>
</feature>
<evidence type="ECO:0000313" key="4">
    <source>
        <dbReference type="EMBL" id="CAF1234499.1"/>
    </source>
</evidence>
<reference evidence="4" key="1">
    <citation type="submission" date="2021-02" db="EMBL/GenBank/DDBJ databases">
        <authorList>
            <person name="Nowell W R."/>
        </authorList>
    </citation>
    <scope>NUCLEOTIDE SEQUENCE</scope>
</reference>
<gene>
    <name evidence="4" type="ORF">JYZ213_LOCUS28727</name>
</gene>
<evidence type="ECO:0000256" key="1">
    <source>
        <dbReference type="SAM" id="MobiDB-lite"/>
    </source>
</evidence>
<protein>
    <recommendedName>
        <fullName evidence="3">UBC core domain-containing protein</fullName>
    </recommendedName>
</protein>
<comment type="caution">
    <text evidence="4">The sequence shown here is derived from an EMBL/GenBank/DDBJ whole genome shotgun (WGS) entry which is preliminary data.</text>
</comment>
<dbReference type="Pfam" id="PF00179">
    <property type="entry name" value="UQ_con"/>
    <property type="match status" value="1"/>
</dbReference>
<proteinExistence type="predicted"/>
<dbReference type="EMBL" id="CAJNOG010000423">
    <property type="protein sequence ID" value="CAF1234499.1"/>
    <property type="molecule type" value="Genomic_DNA"/>
</dbReference>
<dbReference type="SMART" id="SM00212">
    <property type="entry name" value="UBCc"/>
    <property type="match status" value="1"/>
</dbReference>
<sequence>MAMASMSSSPDHAPPSLYNTRSTSVKRLMREAMEMKDPTELYYCQPIEDNLFEWHFTIRGPISTEFEQGIYHGRILFPVEYPMKPPSIILLTESGRFRINEKICLSISGHHAETWTPTWGVRTALLAIIGFMETPGEGALGSLDYTPEERKKLAKRSVSYECPQCGRTNSEILLPLSEKSADAQKEAKELGNQINLVKKAETKTEASSEKTDVELKPSSSSSSSEPILEARPDVSPTNLPNTEIRPDVSPTNIPNTEIRPLINVSLPRQNESDNNLLSMFIFLCCMILSFLLLRRLFLTFGTNRSFPPPSTDPFHDDF</sequence>
<dbReference type="InterPro" id="IPR000608">
    <property type="entry name" value="UBC"/>
</dbReference>